<evidence type="ECO:0000259" key="5">
    <source>
        <dbReference type="Pfam" id="PF07687"/>
    </source>
</evidence>
<feature type="binding site" evidence="4">
    <location>
        <position position="277"/>
    </location>
    <ligand>
        <name>allantoate</name>
        <dbReference type="ChEBI" id="CHEBI:17536"/>
    </ligand>
</feature>
<comment type="caution">
    <text evidence="6">The sequence shown here is derived from an EMBL/GenBank/DDBJ whole genome shotgun (WGS) entry which is preliminary data.</text>
</comment>
<dbReference type="SUPFAM" id="SSF55031">
    <property type="entry name" value="Bacterial exopeptidase dimerisation domain"/>
    <property type="match status" value="1"/>
</dbReference>
<evidence type="ECO:0000256" key="3">
    <source>
        <dbReference type="PIRSR" id="PIRSR001235-1"/>
    </source>
</evidence>
<dbReference type="InterPro" id="IPR010158">
    <property type="entry name" value="Amidase_Cbmase"/>
</dbReference>
<feature type="binding site" evidence="3">
    <location>
        <position position="384"/>
    </location>
    <ligand>
        <name>Zn(2+)</name>
        <dbReference type="ChEBI" id="CHEBI:29105"/>
        <label>2</label>
    </ligand>
</feature>
<dbReference type="InterPro" id="IPR002933">
    <property type="entry name" value="Peptidase_M20"/>
</dbReference>
<feature type="binding site" evidence="3">
    <location>
        <position position="82"/>
    </location>
    <ligand>
        <name>Zn(2+)</name>
        <dbReference type="ChEBI" id="CHEBI:29105"/>
        <label>1</label>
    </ligand>
</feature>
<reference evidence="6 7" key="1">
    <citation type="submission" date="2017-06" db="EMBL/GenBank/DDBJ databases">
        <title>Draft genome sequence of anaerobic fermentative bacterium Anaeromicrobium sediminis DY2726D isolated from West Pacific Ocean sediments.</title>
        <authorList>
            <person name="Zeng X."/>
        </authorList>
    </citation>
    <scope>NUCLEOTIDE SEQUENCE [LARGE SCALE GENOMIC DNA]</scope>
    <source>
        <strain evidence="6 7">DY2726D</strain>
    </source>
</reference>
<dbReference type="SUPFAM" id="SSF53187">
    <property type="entry name" value="Zn-dependent exopeptidases"/>
    <property type="match status" value="1"/>
</dbReference>
<evidence type="ECO:0000256" key="1">
    <source>
        <dbReference type="ARBA" id="ARBA00006153"/>
    </source>
</evidence>
<name>A0A267MJ13_9FIRM</name>
<dbReference type="GO" id="GO:0016813">
    <property type="term" value="F:hydrolase activity, acting on carbon-nitrogen (but not peptide) bonds, in linear amidines"/>
    <property type="evidence" value="ECO:0007669"/>
    <property type="project" value="InterPro"/>
</dbReference>
<evidence type="ECO:0000256" key="2">
    <source>
        <dbReference type="ARBA" id="ARBA00022801"/>
    </source>
</evidence>
<dbReference type="NCBIfam" id="TIGR01879">
    <property type="entry name" value="hydantase"/>
    <property type="match status" value="1"/>
</dbReference>
<dbReference type="RefSeq" id="WP_095133592.1">
    <property type="nucleotide sequence ID" value="NZ_NIBG01000007.1"/>
</dbReference>
<comment type="cofactor">
    <cofactor evidence="3">
        <name>Zn(2+)</name>
        <dbReference type="ChEBI" id="CHEBI:29105"/>
    </cofactor>
    <text evidence="3">Binds 2 Zn(2+) ions per subunit.</text>
</comment>
<keyword evidence="7" id="KW-1185">Reference proteome</keyword>
<dbReference type="NCBIfam" id="NF006771">
    <property type="entry name" value="PRK09290.1-5"/>
    <property type="match status" value="1"/>
</dbReference>
<feature type="domain" description="Peptidase M20 dimerisation" evidence="5">
    <location>
        <begin position="217"/>
        <end position="311"/>
    </location>
</feature>
<dbReference type="Pfam" id="PF07687">
    <property type="entry name" value="M20_dimer"/>
    <property type="match status" value="1"/>
</dbReference>
<dbReference type="InterPro" id="IPR011650">
    <property type="entry name" value="Peptidase_M20_dimer"/>
</dbReference>
<dbReference type="CDD" id="cd03884">
    <property type="entry name" value="M20_bAS"/>
    <property type="match status" value="1"/>
</dbReference>
<dbReference type="Proteomes" id="UP000216024">
    <property type="component" value="Unassembled WGS sequence"/>
</dbReference>
<feature type="binding site" evidence="3">
    <location>
        <position position="93"/>
    </location>
    <ligand>
        <name>Zn(2+)</name>
        <dbReference type="ChEBI" id="CHEBI:29105"/>
        <label>1</label>
    </ligand>
</feature>
<dbReference type="PANTHER" id="PTHR32494:SF5">
    <property type="entry name" value="ALLANTOATE AMIDOHYDROLASE"/>
    <property type="match status" value="1"/>
</dbReference>
<organism evidence="6 7">
    <name type="scientific">Anaeromicrobium sediminis</name>
    <dbReference type="NCBI Taxonomy" id="1478221"/>
    <lineage>
        <taxon>Bacteria</taxon>
        <taxon>Bacillati</taxon>
        <taxon>Bacillota</taxon>
        <taxon>Clostridia</taxon>
        <taxon>Peptostreptococcales</taxon>
        <taxon>Thermotaleaceae</taxon>
        <taxon>Anaeromicrobium</taxon>
    </lineage>
</organism>
<feature type="binding site" evidence="3">
    <location>
        <position position="191"/>
    </location>
    <ligand>
        <name>Zn(2+)</name>
        <dbReference type="ChEBI" id="CHEBI:29105"/>
        <label>1</label>
    </ligand>
</feature>
<dbReference type="Gene3D" id="3.30.70.360">
    <property type="match status" value="1"/>
</dbReference>
<keyword evidence="3" id="KW-0862">Zinc</keyword>
<dbReference type="PROSITE" id="PS00758">
    <property type="entry name" value="ARGE_DAPE_CPG2_1"/>
    <property type="match status" value="1"/>
</dbReference>
<dbReference type="AlphaFoldDB" id="A0A267MJ13"/>
<dbReference type="PANTHER" id="PTHR32494">
    <property type="entry name" value="ALLANTOATE DEIMINASE-RELATED"/>
    <property type="match status" value="1"/>
</dbReference>
<keyword evidence="2" id="KW-0378">Hydrolase</keyword>
<accession>A0A267MJ13</accession>
<gene>
    <name evidence="6" type="ORF">CCE28_10250</name>
</gene>
<feature type="binding site" evidence="4">
    <location>
        <position position="216"/>
    </location>
    <ligand>
        <name>allantoate</name>
        <dbReference type="ChEBI" id="CHEBI:17536"/>
    </ligand>
</feature>
<dbReference type="EMBL" id="NIBG01000007">
    <property type="protein sequence ID" value="PAB59581.1"/>
    <property type="molecule type" value="Genomic_DNA"/>
</dbReference>
<evidence type="ECO:0000313" key="7">
    <source>
        <dbReference type="Proteomes" id="UP000216024"/>
    </source>
</evidence>
<comment type="similarity">
    <text evidence="1">Belongs to the peptidase M20 family.</text>
</comment>
<sequence>MNRESFMSSFNEIFNHVNSIGKDDNGGITRLAYSEEEAQAKEYLKNYALELGLHASIDGVGNLWIRKEGTKPNLPSILVGSHLDTVPNGGRFDGSLGVILGIEILKDFAEGGFINTHPIEIIAFAAEESSRFNVSTIGSKILSNKLYMDDLKKIKDINNVSIYDAIIENGYTPENCKLIDPNEYKAFLEVHIEQNNILEEEGQKIGIVEAIAAPSRFKISLIGESAHSGACPMGARKDALAAAAEIILAIEHIGIKESIHKTVTTVGACKAFPGSMNVVPGKTEFLLDIRGIEKESIKRTIDQVLTTVKTISIKRDIQFLFEFLGNEIPSHMNSDINYLIETVCVDEKIPYRRMISGAGHDSMNMATIIPTSLIFIPCFKGISHNKEEFASDEDIYTSAKVLSSCLKKLSGEPNNTAEINA</sequence>
<dbReference type="Pfam" id="PF01546">
    <property type="entry name" value="Peptidase_M20"/>
    <property type="match status" value="1"/>
</dbReference>
<feature type="binding site" evidence="4">
    <location>
        <position position="290"/>
    </location>
    <ligand>
        <name>allantoate</name>
        <dbReference type="ChEBI" id="CHEBI:17536"/>
    </ligand>
</feature>
<evidence type="ECO:0000256" key="4">
    <source>
        <dbReference type="PIRSR" id="PIRSR001235-2"/>
    </source>
</evidence>
<protein>
    <recommendedName>
        <fullName evidence="5">Peptidase M20 dimerisation domain-containing protein</fullName>
    </recommendedName>
</protein>
<dbReference type="PIRSF" id="PIRSF001235">
    <property type="entry name" value="Amidase_carbamoylase"/>
    <property type="match status" value="1"/>
</dbReference>
<dbReference type="InterPro" id="IPR036264">
    <property type="entry name" value="Bact_exopeptidase_dim_dom"/>
</dbReference>
<dbReference type="Gene3D" id="3.40.630.10">
    <property type="entry name" value="Zn peptidases"/>
    <property type="match status" value="1"/>
</dbReference>
<dbReference type="GO" id="GO:0046872">
    <property type="term" value="F:metal ion binding"/>
    <property type="evidence" value="ECO:0007669"/>
    <property type="project" value="UniProtKB-KW"/>
</dbReference>
<dbReference type="OrthoDB" id="9808195at2"/>
<evidence type="ECO:0000313" key="6">
    <source>
        <dbReference type="EMBL" id="PAB59581.1"/>
    </source>
</evidence>
<dbReference type="InterPro" id="IPR001261">
    <property type="entry name" value="ArgE/DapE_CS"/>
</dbReference>
<proteinExistence type="inferred from homology"/>
<feature type="binding site" evidence="3">
    <location>
        <position position="128"/>
    </location>
    <ligand>
        <name>Zn(2+)</name>
        <dbReference type="ChEBI" id="CHEBI:29105"/>
        <label>2</label>
    </ligand>
</feature>
<keyword evidence="3" id="KW-0479">Metal-binding</keyword>
<feature type="binding site" evidence="3">
    <location>
        <position position="93"/>
    </location>
    <ligand>
        <name>Zn(2+)</name>
        <dbReference type="ChEBI" id="CHEBI:29105"/>
        <label>2</label>
    </ligand>
</feature>